<feature type="transmembrane region" description="Helical" evidence="1">
    <location>
        <begin position="273"/>
        <end position="292"/>
    </location>
</feature>
<dbReference type="Proteomes" id="UP000799772">
    <property type="component" value="Unassembled WGS sequence"/>
</dbReference>
<evidence type="ECO:0000256" key="1">
    <source>
        <dbReference type="SAM" id="Phobius"/>
    </source>
</evidence>
<dbReference type="Pfam" id="PF20237">
    <property type="entry name" value="DUF6594"/>
    <property type="match status" value="1"/>
</dbReference>
<keyword evidence="1" id="KW-1133">Transmembrane helix</keyword>
<evidence type="ECO:0000259" key="2">
    <source>
        <dbReference type="Pfam" id="PF20237"/>
    </source>
</evidence>
<gene>
    <name evidence="3" type="ORF">NA57DRAFT_65680</name>
</gene>
<dbReference type="PANTHER" id="PTHR34502">
    <property type="entry name" value="DUF6594 DOMAIN-CONTAINING PROTEIN-RELATED"/>
    <property type="match status" value="1"/>
</dbReference>
<keyword evidence="1" id="KW-0472">Membrane</keyword>
<name>A0A9P4M797_9PEZI</name>
<dbReference type="EMBL" id="ML978125">
    <property type="protein sequence ID" value="KAF2099760.1"/>
    <property type="molecule type" value="Genomic_DNA"/>
</dbReference>
<evidence type="ECO:0000313" key="3">
    <source>
        <dbReference type="EMBL" id="KAF2099760.1"/>
    </source>
</evidence>
<accession>A0A9P4M797</accession>
<organism evidence="3 4">
    <name type="scientific">Rhizodiscina lignyota</name>
    <dbReference type="NCBI Taxonomy" id="1504668"/>
    <lineage>
        <taxon>Eukaryota</taxon>
        <taxon>Fungi</taxon>
        <taxon>Dikarya</taxon>
        <taxon>Ascomycota</taxon>
        <taxon>Pezizomycotina</taxon>
        <taxon>Dothideomycetes</taxon>
        <taxon>Pleosporomycetidae</taxon>
        <taxon>Aulographales</taxon>
        <taxon>Rhizodiscinaceae</taxon>
        <taxon>Rhizodiscina</taxon>
    </lineage>
</organism>
<dbReference type="AlphaFoldDB" id="A0A9P4M797"/>
<comment type="caution">
    <text evidence="3">The sequence shown here is derived from an EMBL/GenBank/DDBJ whole genome shotgun (WGS) entry which is preliminary data.</text>
</comment>
<dbReference type="InterPro" id="IPR046529">
    <property type="entry name" value="DUF6594"/>
</dbReference>
<keyword evidence="1" id="KW-0812">Transmembrane</keyword>
<dbReference type="PANTHER" id="PTHR34502:SF5">
    <property type="entry name" value="DUF6594 DOMAIN-CONTAINING PROTEIN"/>
    <property type="match status" value="1"/>
</dbReference>
<reference evidence="3" key="1">
    <citation type="journal article" date="2020" name="Stud. Mycol.">
        <title>101 Dothideomycetes genomes: a test case for predicting lifestyles and emergence of pathogens.</title>
        <authorList>
            <person name="Haridas S."/>
            <person name="Albert R."/>
            <person name="Binder M."/>
            <person name="Bloem J."/>
            <person name="Labutti K."/>
            <person name="Salamov A."/>
            <person name="Andreopoulos B."/>
            <person name="Baker S."/>
            <person name="Barry K."/>
            <person name="Bills G."/>
            <person name="Bluhm B."/>
            <person name="Cannon C."/>
            <person name="Castanera R."/>
            <person name="Culley D."/>
            <person name="Daum C."/>
            <person name="Ezra D."/>
            <person name="Gonzalez J."/>
            <person name="Henrissat B."/>
            <person name="Kuo A."/>
            <person name="Liang C."/>
            <person name="Lipzen A."/>
            <person name="Lutzoni F."/>
            <person name="Magnuson J."/>
            <person name="Mondo S."/>
            <person name="Nolan M."/>
            <person name="Ohm R."/>
            <person name="Pangilinan J."/>
            <person name="Park H.-J."/>
            <person name="Ramirez L."/>
            <person name="Alfaro M."/>
            <person name="Sun H."/>
            <person name="Tritt A."/>
            <person name="Yoshinaga Y."/>
            <person name="Zwiers L.-H."/>
            <person name="Turgeon B."/>
            <person name="Goodwin S."/>
            <person name="Spatafora J."/>
            <person name="Crous P."/>
            <person name="Grigoriev I."/>
        </authorList>
    </citation>
    <scope>NUCLEOTIDE SEQUENCE</scope>
    <source>
        <strain evidence="3">CBS 133067</strain>
    </source>
</reference>
<protein>
    <recommendedName>
        <fullName evidence="2">DUF6594 domain-containing protein</fullName>
    </recommendedName>
</protein>
<keyword evidence="4" id="KW-1185">Reference proteome</keyword>
<sequence length="295" mass="33257">MTEIQLENGIKDRLVTGYPKLGQRMGLNPELAIFRKFSSLGAQIVLYTQCELVYLEKQLREVELANSKSDDPARSRYSVNAKFFMVPNEEGDEQKRLIGEIIPKLKEYWEILRLQQGVANMPEPSKYEVDHIQNYMASYDMGPYAMRGEDAHVWGSIEPPREQAPDLVALQGRSNVDPFSRWVTGTGLAVFFACGFHRFRRPSANSGLVGYSEEKLLRLTYWITTIVASVLPIVPLIILNIVQSLHSRLAIVAAFNILLSLCLLVFTEAKRSEIFAVTAASVTVVLCFELSARHS</sequence>
<dbReference type="OrthoDB" id="5342093at2759"/>
<feature type="domain" description="DUF6594" evidence="2">
    <location>
        <begin position="18"/>
        <end position="284"/>
    </location>
</feature>
<proteinExistence type="predicted"/>
<evidence type="ECO:0000313" key="4">
    <source>
        <dbReference type="Proteomes" id="UP000799772"/>
    </source>
</evidence>
<feature type="transmembrane region" description="Helical" evidence="1">
    <location>
        <begin position="249"/>
        <end position="267"/>
    </location>
</feature>
<feature type="transmembrane region" description="Helical" evidence="1">
    <location>
        <begin position="219"/>
        <end position="242"/>
    </location>
</feature>